<organism evidence="2 3">
    <name type="scientific">Salmonella enterica subsp. enterica serovar Bovismorbificans</name>
    <dbReference type="NCBI Taxonomy" id="58097"/>
    <lineage>
        <taxon>Bacteria</taxon>
        <taxon>Pseudomonadati</taxon>
        <taxon>Pseudomonadota</taxon>
        <taxon>Gammaproteobacteria</taxon>
        <taxon>Enterobacterales</taxon>
        <taxon>Enterobacteriaceae</taxon>
        <taxon>Salmonella</taxon>
    </lineage>
</organism>
<protein>
    <submittedName>
        <fullName evidence="2">Uncharacterized protein</fullName>
    </submittedName>
</protein>
<dbReference type="Proteomes" id="UP000039541">
    <property type="component" value="Unassembled WGS sequence"/>
</dbReference>
<accession>A0A655ESK0</accession>
<evidence type="ECO:0000256" key="1">
    <source>
        <dbReference type="SAM" id="MobiDB-lite"/>
    </source>
</evidence>
<evidence type="ECO:0000313" key="2">
    <source>
        <dbReference type="EMBL" id="CNV32953.1"/>
    </source>
</evidence>
<proteinExistence type="predicted"/>
<gene>
    <name evidence="2" type="ORF">ERS008202_05002</name>
</gene>
<feature type="region of interest" description="Disordered" evidence="1">
    <location>
        <begin position="1"/>
        <end position="33"/>
    </location>
</feature>
<evidence type="ECO:0000313" key="3">
    <source>
        <dbReference type="Proteomes" id="UP000039541"/>
    </source>
</evidence>
<reference evidence="2 3" key="1">
    <citation type="submission" date="2015-03" db="EMBL/GenBank/DDBJ databases">
        <authorList>
            <consortium name="Pathogen Informatics"/>
        </authorList>
    </citation>
    <scope>NUCLEOTIDE SEQUENCE [LARGE SCALE GENOMIC DNA]</scope>
    <source>
        <strain evidence="2 3">3476</strain>
    </source>
</reference>
<dbReference type="EMBL" id="CQPC01000152">
    <property type="protein sequence ID" value="CNV32953.1"/>
    <property type="molecule type" value="Genomic_DNA"/>
</dbReference>
<name>A0A655ESK0_SALET</name>
<sequence>MPDGRKAFIPASTGKITSVGHPGHSGHPSSLPQRLHRRQQNMMLSGQRGEGLHPQKSHAAVQQRYRKCVPA</sequence>
<dbReference type="AlphaFoldDB" id="A0A655ESK0"/>